<accession>A0A9Q0HPQ9</accession>
<feature type="compositionally biased region" description="Polar residues" evidence="1">
    <location>
        <begin position="1"/>
        <end position="12"/>
    </location>
</feature>
<dbReference type="InterPro" id="IPR053234">
    <property type="entry name" value="RPM1_Interactor"/>
</dbReference>
<feature type="domain" description="TNFR-Cys" evidence="2">
    <location>
        <begin position="124"/>
        <end position="162"/>
    </location>
</feature>
<evidence type="ECO:0000313" key="3">
    <source>
        <dbReference type="EMBL" id="KAJ1693508.1"/>
    </source>
</evidence>
<dbReference type="InterPro" id="IPR001368">
    <property type="entry name" value="TNFR/NGFR_Cys_rich_reg"/>
</dbReference>
<dbReference type="PANTHER" id="PTHR33443:SF30">
    <property type="entry name" value="SARCOSINE DEHYDROGENASE-2C PROTEIN"/>
    <property type="match status" value="1"/>
</dbReference>
<dbReference type="PROSITE" id="PS00652">
    <property type="entry name" value="TNFR_NGFR_1"/>
    <property type="match status" value="1"/>
</dbReference>
<dbReference type="OrthoDB" id="266020at2759"/>
<dbReference type="AlphaFoldDB" id="A0A9Q0HPQ9"/>
<evidence type="ECO:0000256" key="1">
    <source>
        <dbReference type="SAM" id="MobiDB-lite"/>
    </source>
</evidence>
<organism evidence="3 4">
    <name type="scientific">Rhynchospora breviuscula</name>
    <dbReference type="NCBI Taxonomy" id="2022672"/>
    <lineage>
        <taxon>Eukaryota</taxon>
        <taxon>Viridiplantae</taxon>
        <taxon>Streptophyta</taxon>
        <taxon>Embryophyta</taxon>
        <taxon>Tracheophyta</taxon>
        <taxon>Spermatophyta</taxon>
        <taxon>Magnoliopsida</taxon>
        <taxon>Liliopsida</taxon>
        <taxon>Poales</taxon>
        <taxon>Cyperaceae</taxon>
        <taxon>Cyperoideae</taxon>
        <taxon>Rhynchosporeae</taxon>
        <taxon>Rhynchospora</taxon>
    </lineage>
</organism>
<name>A0A9Q0HPQ9_9POAL</name>
<protein>
    <recommendedName>
        <fullName evidence="2">TNFR-Cys domain-containing protein</fullName>
    </recommendedName>
</protein>
<keyword evidence="4" id="KW-1185">Reference proteome</keyword>
<dbReference type="Proteomes" id="UP001151287">
    <property type="component" value="Unassembled WGS sequence"/>
</dbReference>
<dbReference type="EMBL" id="JAMQYH010000003">
    <property type="protein sequence ID" value="KAJ1693508.1"/>
    <property type="molecule type" value="Genomic_DNA"/>
</dbReference>
<evidence type="ECO:0000313" key="4">
    <source>
        <dbReference type="Proteomes" id="UP001151287"/>
    </source>
</evidence>
<gene>
    <name evidence="3" type="ORF">LUZ63_010206</name>
</gene>
<sequence>MATEAESSQTLTLIEMSPDSAEEREKKAGGANKNRRYSGVEMWMADEKELNENRRYSGVEMWTADEKESNDNECCILPSDPSEEIDLRISEPDQAADQDDDNVAVLAVRGKVACRDYPHARHSCGEYPFNETSHEDCCSQCYCYVCDVPAPCSHWKGSDGHCHAFSGDTKWDLKRLTSRLNKKWH</sequence>
<evidence type="ECO:0000259" key="2">
    <source>
        <dbReference type="PROSITE" id="PS00652"/>
    </source>
</evidence>
<comment type="caution">
    <text evidence="3">The sequence shown here is derived from an EMBL/GenBank/DDBJ whole genome shotgun (WGS) entry which is preliminary data.</text>
</comment>
<proteinExistence type="predicted"/>
<reference evidence="3" key="1">
    <citation type="journal article" date="2022" name="Cell">
        <title>Repeat-based holocentromeres influence genome architecture and karyotype evolution.</title>
        <authorList>
            <person name="Hofstatter P.G."/>
            <person name="Thangavel G."/>
            <person name="Lux T."/>
            <person name="Neumann P."/>
            <person name="Vondrak T."/>
            <person name="Novak P."/>
            <person name="Zhang M."/>
            <person name="Costa L."/>
            <person name="Castellani M."/>
            <person name="Scott A."/>
            <person name="Toegelov H."/>
            <person name="Fuchs J."/>
            <person name="Mata-Sucre Y."/>
            <person name="Dias Y."/>
            <person name="Vanzela A.L.L."/>
            <person name="Huettel B."/>
            <person name="Almeida C.C.S."/>
            <person name="Simkova H."/>
            <person name="Souza G."/>
            <person name="Pedrosa-Harand A."/>
            <person name="Macas J."/>
            <person name="Mayer K.F.X."/>
            <person name="Houben A."/>
            <person name="Marques A."/>
        </authorList>
    </citation>
    <scope>NUCLEOTIDE SEQUENCE</scope>
    <source>
        <strain evidence="3">RhyBre1mFocal</strain>
    </source>
</reference>
<feature type="region of interest" description="Disordered" evidence="1">
    <location>
        <begin position="1"/>
        <end position="34"/>
    </location>
</feature>
<dbReference type="PANTHER" id="PTHR33443">
    <property type="entry name" value="ZGC:112980"/>
    <property type="match status" value="1"/>
</dbReference>